<name>A0AAN7VA30_9COLE</name>
<dbReference type="Proteomes" id="UP001329430">
    <property type="component" value="Chromosome 7"/>
</dbReference>
<protein>
    <submittedName>
        <fullName evidence="2">Uncharacterized protein</fullName>
    </submittedName>
</protein>
<comment type="caution">
    <text evidence="2">The sequence shown here is derived from an EMBL/GenBank/DDBJ whole genome shotgun (WGS) entry which is preliminary data.</text>
</comment>
<feature type="chain" id="PRO_5042985929" evidence="1">
    <location>
        <begin position="19"/>
        <end position="162"/>
    </location>
</feature>
<dbReference type="AlphaFoldDB" id="A0AAN7VA30"/>
<sequence length="162" mass="18230">MRRSGILCLLLVVVPAYCSIICQIVCPQYQQPPCGRPYTCGGCCNFYQPPRPYPIIYPPPNGQLYPLPFPNYPIYPPITRPTIIWKPTPKPQGPVTVVVNTSNTIKEWHCPADLDKEEDYKLGGELPLECESDADCSTFSVRHKCCYHYGLDTHICKPAVTV</sequence>
<dbReference type="EMBL" id="JAVRBK010000007">
    <property type="protein sequence ID" value="KAK5641681.1"/>
    <property type="molecule type" value="Genomic_DNA"/>
</dbReference>
<proteinExistence type="predicted"/>
<accession>A0AAN7VA30</accession>
<keyword evidence="3" id="KW-1185">Reference proteome</keyword>
<gene>
    <name evidence="2" type="ORF">RI129_010228</name>
</gene>
<organism evidence="2 3">
    <name type="scientific">Pyrocoelia pectoralis</name>
    <dbReference type="NCBI Taxonomy" id="417401"/>
    <lineage>
        <taxon>Eukaryota</taxon>
        <taxon>Metazoa</taxon>
        <taxon>Ecdysozoa</taxon>
        <taxon>Arthropoda</taxon>
        <taxon>Hexapoda</taxon>
        <taxon>Insecta</taxon>
        <taxon>Pterygota</taxon>
        <taxon>Neoptera</taxon>
        <taxon>Endopterygota</taxon>
        <taxon>Coleoptera</taxon>
        <taxon>Polyphaga</taxon>
        <taxon>Elateriformia</taxon>
        <taxon>Elateroidea</taxon>
        <taxon>Lampyridae</taxon>
        <taxon>Lampyrinae</taxon>
        <taxon>Pyrocoelia</taxon>
    </lineage>
</organism>
<feature type="signal peptide" evidence="1">
    <location>
        <begin position="1"/>
        <end position="18"/>
    </location>
</feature>
<keyword evidence="1" id="KW-0732">Signal</keyword>
<evidence type="ECO:0000256" key="1">
    <source>
        <dbReference type="SAM" id="SignalP"/>
    </source>
</evidence>
<evidence type="ECO:0000313" key="3">
    <source>
        <dbReference type="Proteomes" id="UP001329430"/>
    </source>
</evidence>
<evidence type="ECO:0000313" key="2">
    <source>
        <dbReference type="EMBL" id="KAK5641681.1"/>
    </source>
</evidence>
<reference evidence="2 3" key="1">
    <citation type="journal article" date="2024" name="Insects">
        <title>An Improved Chromosome-Level Genome Assembly of the Firefly Pyrocoelia pectoralis.</title>
        <authorList>
            <person name="Fu X."/>
            <person name="Meyer-Rochow V.B."/>
            <person name="Ballantyne L."/>
            <person name="Zhu X."/>
        </authorList>
    </citation>
    <scope>NUCLEOTIDE SEQUENCE [LARGE SCALE GENOMIC DNA]</scope>
    <source>
        <strain evidence="2">XCY_ONT2</strain>
    </source>
</reference>